<gene>
    <name evidence="6" type="primary">rpoE</name>
    <name evidence="9" type="ORF">GCM10010978_26740</name>
</gene>
<protein>
    <recommendedName>
        <fullName evidence="6">Probable DNA-directed RNA polymerase subunit delta</fullName>
    </recommendedName>
    <alternativeName>
        <fullName evidence="6">RNAP delta factor</fullName>
    </alternativeName>
</protein>
<evidence type="ECO:0000256" key="1">
    <source>
        <dbReference type="ARBA" id="ARBA00009828"/>
    </source>
</evidence>
<evidence type="ECO:0000259" key="8">
    <source>
        <dbReference type="PROSITE" id="PS51913"/>
    </source>
</evidence>
<keyword evidence="2 6" id="KW-0240">DNA-directed RNA polymerase</keyword>
<dbReference type="RefSeq" id="WP_188392923.1">
    <property type="nucleotide sequence ID" value="NZ_BMEV01000061.1"/>
</dbReference>
<comment type="caution">
    <text evidence="9">The sequence shown here is derived from an EMBL/GenBank/DDBJ whole genome shotgun (WGS) entry which is preliminary data.</text>
</comment>
<dbReference type="Pfam" id="PF05066">
    <property type="entry name" value="HARE-HTH"/>
    <property type="match status" value="1"/>
</dbReference>
<evidence type="ECO:0000256" key="7">
    <source>
        <dbReference type="SAM" id="MobiDB-lite"/>
    </source>
</evidence>
<proteinExistence type="inferred from homology"/>
<comment type="function">
    <text evidence="6">Participates in both the initiation and recycling phases of transcription. In the presence of the delta subunit, RNAP displays an increased specificity of transcription, a decreased affinity for nucleic acids, and an increased efficiency of RNA synthesis because of enhanced recycling.</text>
</comment>
<feature type="region of interest" description="Disordered" evidence="7">
    <location>
        <begin position="117"/>
        <end position="185"/>
    </location>
</feature>
<organism evidence="9 10">
    <name type="scientific">Compostibacillus humi</name>
    <dbReference type="NCBI Taxonomy" id="1245525"/>
    <lineage>
        <taxon>Bacteria</taxon>
        <taxon>Bacillati</taxon>
        <taxon>Bacillota</taxon>
        <taxon>Bacilli</taxon>
        <taxon>Bacillales</taxon>
        <taxon>Bacillaceae</taxon>
        <taxon>Compostibacillus</taxon>
    </lineage>
</organism>
<dbReference type="NCBIfam" id="TIGR04567">
    <property type="entry name" value="RNAP_delt_lowGC"/>
    <property type="match status" value="1"/>
</dbReference>
<reference evidence="9" key="2">
    <citation type="submission" date="2020-09" db="EMBL/GenBank/DDBJ databases">
        <authorList>
            <person name="Sun Q."/>
            <person name="Zhou Y."/>
        </authorList>
    </citation>
    <scope>NUCLEOTIDE SEQUENCE</scope>
    <source>
        <strain evidence="9">CGMCC 1.12360</strain>
    </source>
</reference>
<evidence type="ECO:0000256" key="4">
    <source>
        <dbReference type="ARBA" id="ARBA00022695"/>
    </source>
</evidence>
<evidence type="ECO:0000256" key="2">
    <source>
        <dbReference type="ARBA" id="ARBA00022478"/>
    </source>
</evidence>
<feature type="domain" description="HTH HARE-type" evidence="8">
    <location>
        <begin position="14"/>
        <end position="81"/>
    </location>
</feature>
<dbReference type="InterPro" id="IPR029757">
    <property type="entry name" value="RpoE"/>
</dbReference>
<keyword evidence="5 6" id="KW-0804">Transcription</keyword>
<dbReference type="GO" id="GO:0006355">
    <property type="term" value="P:regulation of DNA-templated transcription"/>
    <property type="evidence" value="ECO:0007669"/>
    <property type="project" value="UniProtKB-UniRule"/>
</dbReference>
<dbReference type="AlphaFoldDB" id="A0A8J2TRZ8"/>
<name>A0A8J2TRZ8_9BACI</name>
<keyword evidence="3 6" id="KW-0808">Transferase</keyword>
<evidence type="ECO:0000256" key="3">
    <source>
        <dbReference type="ARBA" id="ARBA00022679"/>
    </source>
</evidence>
<dbReference type="HAMAP" id="MF_00357">
    <property type="entry name" value="RNApol_bact_RpoE"/>
    <property type="match status" value="1"/>
</dbReference>
<reference evidence="9" key="1">
    <citation type="journal article" date="2014" name="Int. J. Syst. Evol. Microbiol.">
        <title>Complete genome sequence of Corynebacterium casei LMG S-19264T (=DSM 44701T), isolated from a smear-ripened cheese.</title>
        <authorList>
            <consortium name="US DOE Joint Genome Institute (JGI-PGF)"/>
            <person name="Walter F."/>
            <person name="Albersmeier A."/>
            <person name="Kalinowski J."/>
            <person name="Ruckert C."/>
        </authorList>
    </citation>
    <scope>NUCLEOTIDE SEQUENCE</scope>
    <source>
        <strain evidence="9">CGMCC 1.12360</strain>
    </source>
</reference>
<dbReference type="Proteomes" id="UP000602050">
    <property type="component" value="Unassembled WGS sequence"/>
</dbReference>
<evidence type="ECO:0000313" key="10">
    <source>
        <dbReference type="Proteomes" id="UP000602050"/>
    </source>
</evidence>
<dbReference type="GO" id="GO:0000428">
    <property type="term" value="C:DNA-directed RNA polymerase complex"/>
    <property type="evidence" value="ECO:0007669"/>
    <property type="project" value="UniProtKB-KW"/>
</dbReference>
<dbReference type="PROSITE" id="PS51913">
    <property type="entry name" value="HTH_HARE"/>
    <property type="match status" value="1"/>
</dbReference>
<evidence type="ECO:0000256" key="6">
    <source>
        <dbReference type="HAMAP-Rule" id="MF_00357"/>
    </source>
</evidence>
<comment type="subunit">
    <text evidence="6">RNAP is composed of a core of 2 alpha, a beta and a beta' subunits. The core is associated with a delta subunit and one of several sigma factors.</text>
</comment>
<evidence type="ECO:0000313" key="9">
    <source>
        <dbReference type="EMBL" id="GFZ85282.1"/>
    </source>
</evidence>
<dbReference type="GO" id="GO:0006351">
    <property type="term" value="P:DNA-templated transcription"/>
    <property type="evidence" value="ECO:0007669"/>
    <property type="project" value="InterPro"/>
</dbReference>
<dbReference type="GO" id="GO:0003899">
    <property type="term" value="F:DNA-directed RNA polymerase activity"/>
    <property type="evidence" value="ECO:0007669"/>
    <property type="project" value="UniProtKB-UniRule"/>
</dbReference>
<sequence>MSVKELTAEEIENLSMIQLAIKILEEEKKALDFQELFQRIADLKGLSEQERENKIAQFYTDLNIDGRFTTLGSNIWGLKRWYPVEQADEEVHTVKKKKKAAKKRILDDDEVLVEEEDFLEDDLLDDEDLDLDEDDLDEDLDDDLDDPIEDEELDDEFDDEFDDDFEEIDEEFDEEEEFTDEEEEK</sequence>
<dbReference type="EMBL" id="BMEV01000061">
    <property type="protein sequence ID" value="GFZ85282.1"/>
    <property type="molecule type" value="Genomic_DNA"/>
</dbReference>
<keyword evidence="10" id="KW-1185">Reference proteome</keyword>
<accession>A0A8J2TRZ8</accession>
<keyword evidence="4 6" id="KW-0548">Nucleotidyltransferase</keyword>
<comment type="similarity">
    <text evidence="1 6">Belongs to the RpoE family.</text>
</comment>
<dbReference type="Gene3D" id="1.10.10.1250">
    <property type="entry name" value="RNA polymerase, subunit delta, N-terminal domain"/>
    <property type="match status" value="1"/>
</dbReference>
<evidence type="ECO:0000256" key="5">
    <source>
        <dbReference type="ARBA" id="ARBA00023163"/>
    </source>
</evidence>
<dbReference type="InterPro" id="IPR038087">
    <property type="entry name" value="RNAP_delta_N_dom_sf"/>
</dbReference>
<dbReference type="InterPro" id="IPR007759">
    <property type="entry name" value="Asxl_HARE-HTH"/>
</dbReference>